<reference evidence="2 3" key="1">
    <citation type="submission" date="2021-03" db="EMBL/GenBank/DDBJ databases">
        <authorList>
            <person name="King G.J."/>
            <person name="Bancroft I."/>
            <person name="Baten A."/>
            <person name="Bloomfield J."/>
            <person name="Borpatragohain P."/>
            <person name="He Z."/>
            <person name="Irish N."/>
            <person name="Irwin J."/>
            <person name="Liu K."/>
            <person name="Mauleon R.P."/>
            <person name="Moore J."/>
            <person name="Morris R."/>
            <person name="Ostergaard L."/>
            <person name="Wang B."/>
            <person name="Wells R."/>
        </authorList>
    </citation>
    <scope>NUCLEOTIDE SEQUENCE [LARGE SCALE GENOMIC DNA]</scope>
    <source>
        <strain evidence="2">R-o-18</strain>
        <tissue evidence="2">Leaf</tissue>
    </source>
</reference>
<feature type="compositionally biased region" description="Polar residues" evidence="1">
    <location>
        <begin position="71"/>
        <end position="87"/>
    </location>
</feature>
<dbReference type="EMBL" id="JADBGQ010000010">
    <property type="protein sequence ID" value="KAG5375909.1"/>
    <property type="molecule type" value="Genomic_DNA"/>
</dbReference>
<keyword evidence="3" id="KW-1185">Reference proteome</keyword>
<proteinExistence type="predicted"/>
<organism evidence="2 3">
    <name type="scientific">Brassica rapa subsp. trilocularis</name>
    <dbReference type="NCBI Taxonomy" id="1813537"/>
    <lineage>
        <taxon>Eukaryota</taxon>
        <taxon>Viridiplantae</taxon>
        <taxon>Streptophyta</taxon>
        <taxon>Embryophyta</taxon>
        <taxon>Tracheophyta</taxon>
        <taxon>Spermatophyta</taxon>
        <taxon>Magnoliopsida</taxon>
        <taxon>eudicotyledons</taxon>
        <taxon>Gunneridae</taxon>
        <taxon>Pentapetalae</taxon>
        <taxon>rosids</taxon>
        <taxon>malvids</taxon>
        <taxon>Brassicales</taxon>
        <taxon>Brassicaceae</taxon>
        <taxon>Brassiceae</taxon>
        <taxon>Brassica</taxon>
    </lineage>
</organism>
<sequence length="526" mass="58782">MDLAIRADCGDKAVRSVDSGAGIEEPLGGSEGRRCLTVDREHSAASGGDGGVGHLARDSRPAKIGPAGKRSSISEAAGQSSRRSVPSPTERLTPFRFRCDGTIEELPDLAPSFDRSRGLDGQDWGDVAPTHSTLEGFREYLGTNPTITIEDALHDSKNFIKMDEDRRAYNAKQHALKPTASKTSNAQEPRQHAPYQKKGPVYAVTEDDQSCVVAAVREPGWNVWEGDTEGKAQQSRKPAPANSKSSYDQNKFCKYHDMRGHDTKECRHLYEAWLASTSDGCTEVEPPKPKTTKNSKSWSKSKDKKKKSNEKKEEDSPPTDDGDRSHHDEESTSDEEKPKARRKIFTIRATPSTTALPEDDLRHSLNQKSGKMVESPTLITPMEIDDAPPRISRSVRKLNVSDARHVLDAKRKDPLHRQDKLKREMLSNDQYDCVEMTDLRIKLNSKIPDLREKLKRCKIDRSKAEPEPIVPYQRKTQDLRASRSSTFEAKVAQLEYSPKTWHERKLLAAPSTEASRSSINGSFSRV</sequence>
<feature type="region of interest" description="Disordered" evidence="1">
    <location>
        <begin position="507"/>
        <end position="526"/>
    </location>
</feature>
<feature type="compositionally biased region" description="Basic and acidic residues" evidence="1">
    <location>
        <begin position="310"/>
        <end position="338"/>
    </location>
</feature>
<feature type="region of interest" description="Disordered" evidence="1">
    <location>
        <begin position="38"/>
        <end position="95"/>
    </location>
</feature>
<evidence type="ECO:0000313" key="2">
    <source>
        <dbReference type="EMBL" id="KAG5375909.1"/>
    </source>
</evidence>
<feature type="compositionally biased region" description="Polar residues" evidence="1">
    <location>
        <begin position="231"/>
        <end position="248"/>
    </location>
</feature>
<evidence type="ECO:0008006" key="4">
    <source>
        <dbReference type="Google" id="ProtNLM"/>
    </source>
</evidence>
<accession>A0ABQ7KN15</accession>
<gene>
    <name evidence="2" type="primary">A10g504720.1_BraROA</name>
    <name evidence="2" type="ORF">IGI04_040505</name>
</gene>
<feature type="region of interest" description="Disordered" evidence="1">
    <location>
        <begin position="174"/>
        <end position="201"/>
    </location>
</feature>
<protein>
    <recommendedName>
        <fullName evidence="4">DUF3741 domain-containing protein</fullName>
    </recommendedName>
</protein>
<comment type="caution">
    <text evidence="2">The sequence shown here is derived from an EMBL/GenBank/DDBJ whole genome shotgun (WGS) entry which is preliminary data.</text>
</comment>
<feature type="region of interest" description="Disordered" evidence="1">
    <location>
        <begin position="224"/>
        <end position="248"/>
    </location>
</feature>
<evidence type="ECO:0000256" key="1">
    <source>
        <dbReference type="SAM" id="MobiDB-lite"/>
    </source>
</evidence>
<evidence type="ECO:0000313" key="3">
    <source>
        <dbReference type="Proteomes" id="UP000823674"/>
    </source>
</evidence>
<feature type="compositionally biased region" description="Polar residues" evidence="1">
    <location>
        <begin position="512"/>
        <end position="526"/>
    </location>
</feature>
<name>A0ABQ7KN15_BRACM</name>
<dbReference type="Proteomes" id="UP000823674">
    <property type="component" value="Chromosome A10"/>
</dbReference>
<feature type="region of interest" description="Disordered" evidence="1">
    <location>
        <begin position="279"/>
        <end position="360"/>
    </location>
</feature>